<dbReference type="AlphaFoldDB" id="A0A9W7X9G4"/>
<protein>
    <recommendedName>
        <fullName evidence="3">F-box domain-containing protein</fullName>
    </recommendedName>
</protein>
<proteinExistence type="predicted"/>
<comment type="caution">
    <text evidence="1">The sequence shown here is derived from an EMBL/GenBank/DDBJ whole genome shotgun (WGS) entry which is preliminary data.</text>
</comment>
<evidence type="ECO:0008006" key="3">
    <source>
        <dbReference type="Google" id="ProtNLM"/>
    </source>
</evidence>
<organism evidence="1 2">
    <name type="scientific">Paspalum vaginatum</name>
    <name type="common">seashore paspalum</name>
    <dbReference type="NCBI Taxonomy" id="158149"/>
    <lineage>
        <taxon>Eukaryota</taxon>
        <taxon>Viridiplantae</taxon>
        <taxon>Streptophyta</taxon>
        <taxon>Embryophyta</taxon>
        <taxon>Tracheophyta</taxon>
        <taxon>Spermatophyta</taxon>
        <taxon>Magnoliopsida</taxon>
        <taxon>Liliopsida</taxon>
        <taxon>Poales</taxon>
        <taxon>Poaceae</taxon>
        <taxon>PACMAD clade</taxon>
        <taxon>Panicoideae</taxon>
        <taxon>Andropogonodae</taxon>
        <taxon>Paspaleae</taxon>
        <taxon>Paspalinae</taxon>
        <taxon>Paspalum</taxon>
    </lineage>
</organism>
<evidence type="ECO:0000313" key="1">
    <source>
        <dbReference type="EMBL" id="KAJ1254467.1"/>
    </source>
</evidence>
<dbReference type="PANTHER" id="PTHR31264:SF3">
    <property type="entry name" value="OS07G0554100 PROTEIN"/>
    <property type="match status" value="1"/>
</dbReference>
<dbReference type="Proteomes" id="UP001164776">
    <property type="component" value="Unassembled WGS sequence"/>
</dbReference>
<reference evidence="1 2" key="1">
    <citation type="submission" date="2022-10" db="EMBL/GenBank/DDBJ databases">
        <title>WGS assembly of Paspalum vaginatum 540-79.</title>
        <authorList>
            <person name="Sun G."/>
            <person name="Wase N."/>
            <person name="Shu S."/>
            <person name="Jenkins J."/>
            <person name="Zhou B."/>
            <person name="Torres-Rodriguez J."/>
            <person name="Chen C."/>
            <person name="Sandor L."/>
            <person name="Plott C."/>
            <person name="Yoshinga Y."/>
            <person name="Daum C."/>
            <person name="Qi P."/>
            <person name="Barry K."/>
            <person name="Lipzen A."/>
            <person name="Berry L."/>
            <person name="Pedersen C."/>
            <person name="Gottilla T."/>
            <person name="Foltz A."/>
            <person name="Yu H."/>
            <person name="O'Malley R."/>
            <person name="Zhang C."/>
            <person name="Devos K."/>
            <person name="Sigmon B."/>
            <person name="Yu B."/>
            <person name="Obata T."/>
            <person name="Schmutz J."/>
            <person name="Schnable J."/>
        </authorList>
    </citation>
    <scope>NUCLEOTIDE SEQUENCE [LARGE SCALE GENOMIC DNA]</scope>
    <source>
        <strain evidence="2">cv. 540-79</strain>
    </source>
</reference>
<dbReference type="OrthoDB" id="690492at2759"/>
<dbReference type="InterPro" id="IPR036047">
    <property type="entry name" value="F-box-like_dom_sf"/>
</dbReference>
<dbReference type="SUPFAM" id="SSF81383">
    <property type="entry name" value="F-box domain"/>
    <property type="match status" value="1"/>
</dbReference>
<dbReference type="EMBL" id="MU630059">
    <property type="protein sequence ID" value="KAJ1254467.1"/>
    <property type="molecule type" value="Genomic_DNA"/>
</dbReference>
<gene>
    <name evidence="1" type="ORF">BS78_K058400</name>
</gene>
<name>A0A9W7X9G4_9POAL</name>
<dbReference type="PANTHER" id="PTHR31264">
    <property type="entry name" value="OS07G0554500 PROTEIN-RELATED"/>
    <property type="match status" value="1"/>
</dbReference>
<keyword evidence="2" id="KW-1185">Reference proteome</keyword>
<accession>A0A9W7X9G4</accession>
<sequence>MESPRPLPALTDDLLEEVFLRIGSPADLVRASTACVAFRCLIADPSFLRRYRSLNPPLLLGLLSAYGEPFEATEAPHPSAALAGAVARAADFHFDAYLPSGAGGSYVCDIRDGRVLLMCFPEDDDGEYVFCQLAVCDPLARRCLLLPPLPDDLLASVQAQKRDLLYLGGGIYLLFGHRPLECWPIYEL</sequence>
<evidence type="ECO:0000313" key="2">
    <source>
        <dbReference type="Proteomes" id="UP001164776"/>
    </source>
</evidence>